<dbReference type="InterPro" id="IPR013992">
    <property type="entry name" value="Adenylate_cyclase-assoc_CAP_N"/>
</dbReference>
<feature type="compositionally biased region" description="Low complexity" evidence="3">
    <location>
        <begin position="247"/>
        <end position="263"/>
    </location>
</feature>
<keyword evidence="6" id="KW-1185">Reference proteome</keyword>
<evidence type="ECO:0000256" key="1">
    <source>
        <dbReference type="ARBA" id="ARBA00007659"/>
    </source>
</evidence>
<dbReference type="GO" id="GO:0007015">
    <property type="term" value="P:actin filament organization"/>
    <property type="evidence" value="ECO:0007669"/>
    <property type="project" value="TreeGrafter"/>
</dbReference>
<dbReference type="STRING" id="45607.A0A2T0FHI8"/>
<dbReference type="GeneID" id="36515818"/>
<dbReference type="PROSITE" id="PS01088">
    <property type="entry name" value="CAP_1"/>
    <property type="match status" value="1"/>
</dbReference>
<feature type="compositionally biased region" description="Low complexity" evidence="3">
    <location>
        <begin position="278"/>
        <end position="295"/>
    </location>
</feature>
<dbReference type="Pfam" id="PF21938">
    <property type="entry name" value="CAP_N"/>
    <property type="match status" value="1"/>
</dbReference>
<gene>
    <name evidence="5" type="ORF">B9G98_02070</name>
</gene>
<dbReference type="PROSITE" id="PS51329">
    <property type="entry name" value="C_CAP_COFACTOR_C"/>
    <property type="match status" value="1"/>
</dbReference>
<sequence length="509" mass="53374">MDGYNMTTLMKRLEAATSRLEDLVVVAQGQSSNQWSSNIVGDSVKTSAADTPAMATPGAVATKAPVSDIEPSGSIPASLTALNGKLDTLVELSKAADLLVGEQAVLFKNAAEEANKIVLLASRAQKAEIGSQDFMDLLKPLADKIAAVVDVRESNRTSPATNQLSTIAEGVPALGWVSTPAPADYVQDFKDSAQFYANRVLKDNKDHGEWVKAFLSYLNELKAAVTNDFSDGMKWNANGKPLREVLSADTSSGSSSKASTSAGGPPPPPPPPPPSVETLTAAASKSSTPASGPTGMAAVLADLNKGTAITSGLRHVDRSAKKEAPKAPPKPGGLRKTKPSATAAPPAAVARKPRIELENNRWIIENYVDEHEIVIDADLSQAILIDNCQQCTIQVKGKATSITITKCAKTGVLVYTLVSGVEIINSSNFGLQITGTVPSLTIDNSHDGAVYLSKEALDIDIYTSQTAAINVNIPTGEPGDYDERPLPEQIMHKVVGAKISSSAVNAADK</sequence>
<evidence type="ECO:0000313" key="6">
    <source>
        <dbReference type="Proteomes" id="UP000238350"/>
    </source>
</evidence>
<dbReference type="InterPro" id="IPR006599">
    <property type="entry name" value="CARP_motif"/>
</dbReference>
<dbReference type="RefSeq" id="XP_024664395.1">
    <property type="nucleotide sequence ID" value="XM_024808627.1"/>
</dbReference>
<dbReference type="GO" id="GO:0008179">
    <property type="term" value="F:adenylate cyclase binding"/>
    <property type="evidence" value="ECO:0007669"/>
    <property type="project" value="TreeGrafter"/>
</dbReference>
<dbReference type="InterPro" id="IPR017901">
    <property type="entry name" value="C-CAP_CF_C-like"/>
</dbReference>
<evidence type="ECO:0000313" key="5">
    <source>
        <dbReference type="EMBL" id="PRT54450.1"/>
    </source>
</evidence>
<dbReference type="InterPro" id="IPR053950">
    <property type="entry name" value="CAP_N"/>
</dbReference>
<dbReference type="InterPro" id="IPR001837">
    <property type="entry name" value="Adenylate_cyclase-assoc_CAP"/>
</dbReference>
<feature type="compositionally biased region" description="Low complexity" evidence="3">
    <location>
        <begin position="339"/>
        <end position="349"/>
    </location>
</feature>
<dbReference type="Pfam" id="PF08603">
    <property type="entry name" value="CAP_C"/>
    <property type="match status" value="1"/>
</dbReference>
<accession>A0A2T0FHI8</accession>
<comment type="similarity">
    <text evidence="1 2">Belongs to the CAP family.</text>
</comment>
<dbReference type="PANTHER" id="PTHR10652:SF0">
    <property type="entry name" value="ADENYLYL CYCLASE-ASSOCIATED PROTEIN"/>
    <property type="match status" value="1"/>
</dbReference>
<feature type="compositionally biased region" description="Pro residues" evidence="3">
    <location>
        <begin position="264"/>
        <end position="275"/>
    </location>
</feature>
<name>A0A2T0FHI8_9ASCO</name>
<protein>
    <recommendedName>
        <fullName evidence="2">Adenylyl cyclase-associated protein</fullName>
    </recommendedName>
</protein>
<feature type="region of interest" description="Disordered" evidence="3">
    <location>
        <begin position="312"/>
        <end position="349"/>
    </location>
</feature>
<dbReference type="InterPro" id="IPR018106">
    <property type="entry name" value="CAP_CS_N"/>
</dbReference>
<dbReference type="InterPro" id="IPR036222">
    <property type="entry name" value="CAP_N_sf"/>
</dbReference>
<evidence type="ECO:0000259" key="4">
    <source>
        <dbReference type="PROSITE" id="PS51329"/>
    </source>
</evidence>
<dbReference type="SMART" id="SM00673">
    <property type="entry name" value="CARP"/>
    <property type="match status" value="2"/>
</dbReference>
<dbReference type="EMBL" id="NDIQ01000021">
    <property type="protein sequence ID" value="PRT54450.1"/>
    <property type="molecule type" value="Genomic_DNA"/>
</dbReference>
<feature type="domain" description="C-CAP/cofactor C-like" evidence="4">
    <location>
        <begin position="345"/>
        <end position="486"/>
    </location>
</feature>
<dbReference type="AlphaFoldDB" id="A0A2T0FHI8"/>
<dbReference type="InterPro" id="IPR013912">
    <property type="entry name" value="Adenylate_cyclase-assoc_CAP_C"/>
</dbReference>
<dbReference type="OrthoDB" id="77251at2759"/>
<dbReference type="GO" id="GO:0003779">
    <property type="term" value="F:actin binding"/>
    <property type="evidence" value="ECO:0007669"/>
    <property type="project" value="InterPro"/>
</dbReference>
<feature type="compositionally biased region" description="Basic and acidic residues" evidence="3">
    <location>
        <begin position="314"/>
        <end position="325"/>
    </location>
</feature>
<evidence type="ECO:0000256" key="3">
    <source>
        <dbReference type="SAM" id="MobiDB-lite"/>
    </source>
</evidence>
<dbReference type="PANTHER" id="PTHR10652">
    <property type="entry name" value="ADENYLYL CYCLASE-ASSOCIATED PROTEIN"/>
    <property type="match status" value="1"/>
</dbReference>
<dbReference type="SUPFAM" id="SSF69340">
    <property type="entry name" value="C-terminal domain of adenylylcyclase associated protein"/>
    <property type="match status" value="1"/>
</dbReference>
<dbReference type="GO" id="GO:0005737">
    <property type="term" value="C:cytoplasm"/>
    <property type="evidence" value="ECO:0007669"/>
    <property type="project" value="TreeGrafter"/>
</dbReference>
<dbReference type="Pfam" id="PF01213">
    <property type="entry name" value="CAP_N-CM"/>
    <property type="match status" value="1"/>
</dbReference>
<evidence type="ECO:0000256" key="2">
    <source>
        <dbReference type="RuleBase" id="RU000647"/>
    </source>
</evidence>
<comment type="caution">
    <text evidence="5">The sequence shown here is derived from an EMBL/GenBank/DDBJ whole genome shotgun (WGS) entry which is preliminary data.</text>
</comment>
<dbReference type="InterPro" id="IPR016098">
    <property type="entry name" value="CAP/MinC_C"/>
</dbReference>
<dbReference type="InterPro" id="IPR036223">
    <property type="entry name" value="CAP_C_sf"/>
</dbReference>
<reference evidence="5 6" key="1">
    <citation type="submission" date="2017-04" db="EMBL/GenBank/DDBJ databases">
        <title>Genome sequencing of [Candida] sorbophila.</title>
        <authorList>
            <person name="Ahn J.O."/>
        </authorList>
    </citation>
    <scope>NUCLEOTIDE SEQUENCE [LARGE SCALE GENOMIC DNA]</scope>
    <source>
        <strain evidence="5 6">DS02</strain>
    </source>
</reference>
<proteinExistence type="inferred from homology"/>
<dbReference type="SUPFAM" id="SSF101278">
    <property type="entry name" value="N-terminal domain of adenylylcyclase associated protein, CAP"/>
    <property type="match status" value="1"/>
</dbReference>
<dbReference type="Gene3D" id="1.25.40.330">
    <property type="entry name" value="Adenylate cyclase-associated CAP, N-terminal domain"/>
    <property type="match status" value="1"/>
</dbReference>
<organism evidence="5 6">
    <name type="scientific">Wickerhamiella sorbophila</name>
    <dbReference type="NCBI Taxonomy" id="45607"/>
    <lineage>
        <taxon>Eukaryota</taxon>
        <taxon>Fungi</taxon>
        <taxon>Dikarya</taxon>
        <taxon>Ascomycota</taxon>
        <taxon>Saccharomycotina</taxon>
        <taxon>Dipodascomycetes</taxon>
        <taxon>Dipodascales</taxon>
        <taxon>Trichomonascaceae</taxon>
        <taxon>Wickerhamiella</taxon>
    </lineage>
</organism>
<dbReference type="Gene3D" id="2.160.20.70">
    <property type="match status" value="1"/>
</dbReference>
<feature type="region of interest" description="Disordered" evidence="3">
    <location>
        <begin position="246"/>
        <end position="296"/>
    </location>
</feature>
<dbReference type="Proteomes" id="UP000238350">
    <property type="component" value="Unassembled WGS sequence"/>
</dbReference>
<dbReference type="GO" id="GO:0019933">
    <property type="term" value="P:cAMP-mediated signaling"/>
    <property type="evidence" value="ECO:0007669"/>
    <property type="project" value="TreeGrafter"/>
</dbReference>